<keyword evidence="6" id="KW-1185">Reference proteome</keyword>
<dbReference type="InterPro" id="IPR005318">
    <property type="entry name" value="OM_porin_bac"/>
</dbReference>
<proteinExistence type="inferred from homology"/>
<protein>
    <submittedName>
        <fullName evidence="5">Outer membrane porin, OprD family</fullName>
    </submittedName>
</protein>
<dbReference type="STRING" id="198616.SAMN05216193_106205"/>
<dbReference type="Proteomes" id="UP000242957">
    <property type="component" value="Unassembled WGS sequence"/>
</dbReference>
<evidence type="ECO:0000256" key="2">
    <source>
        <dbReference type="ARBA" id="ARBA00022448"/>
    </source>
</evidence>
<name>A0A1H0FHQ0_9PSED</name>
<dbReference type="FunFam" id="2.40.160.10:FF:000008">
    <property type="entry name" value="OprD family porin"/>
    <property type="match status" value="1"/>
</dbReference>
<keyword evidence="2" id="KW-0813">Transport</keyword>
<evidence type="ECO:0000313" key="6">
    <source>
        <dbReference type="Proteomes" id="UP000242957"/>
    </source>
</evidence>
<dbReference type="PANTHER" id="PTHR34596">
    <property type="entry name" value="CHITOPORIN"/>
    <property type="match status" value="1"/>
</dbReference>
<dbReference type="Pfam" id="PF03573">
    <property type="entry name" value="OprD"/>
    <property type="match status" value="1"/>
</dbReference>
<dbReference type="RefSeq" id="WP_084310922.1">
    <property type="nucleotide sequence ID" value="NZ_FNIJ01000006.1"/>
</dbReference>
<comment type="similarity">
    <text evidence="1">Belongs to the outer membrane porin (Opr) (TC 1.B.25) family.</text>
</comment>
<keyword evidence="3 4" id="KW-0732">Signal</keyword>
<gene>
    <name evidence="5" type="ORF">SAMN05216193_106205</name>
</gene>
<dbReference type="PROSITE" id="PS51257">
    <property type="entry name" value="PROKAR_LIPOPROTEIN"/>
    <property type="match status" value="1"/>
</dbReference>
<dbReference type="OrthoDB" id="6759120at2"/>
<feature type="chain" id="PRO_5017443631" evidence="4">
    <location>
        <begin position="27"/>
        <end position="418"/>
    </location>
</feature>
<dbReference type="PANTHER" id="PTHR34596:SF2">
    <property type="entry name" value="CHITOPORIN"/>
    <property type="match status" value="1"/>
</dbReference>
<evidence type="ECO:0000313" key="5">
    <source>
        <dbReference type="EMBL" id="SDN94203.1"/>
    </source>
</evidence>
<organism evidence="5 6">
    <name type="scientific">Pseudomonas jinjuensis</name>
    <dbReference type="NCBI Taxonomy" id="198616"/>
    <lineage>
        <taxon>Bacteria</taxon>
        <taxon>Pseudomonadati</taxon>
        <taxon>Pseudomonadota</taxon>
        <taxon>Gammaproteobacteria</taxon>
        <taxon>Pseudomonadales</taxon>
        <taxon>Pseudomonadaceae</taxon>
        <taxon>Pseudomonas</taxon>
    </lineage>
</organism>
<dbReference type="GO" id="GO:0015288">
    <property type="term" value="F:porin activity"/>
    <property type="evidence" value="ECO:0007669"/>
    <property type="project" value="TreeGrafter"/>
</dbReference>
<accession>A0A1H0FHQ0</accession>
<reference evidence="6" key="1">
    <citation type="submission" date="2016-10" db="EMBL/GenBank/DDBJ databases">
        <authorList>
            <person name="Varghese N."/>
            <person name="Submissions S."/>
        </authorList>
    </citation>
    <scope>NUCLEOTIDE SEQUENCE [LARGE SCALE GENOMIC DNA]</scope>
    <source>
        <strain evidence="6">JCM 21621</strain>
    </source>
</reference>
<evidence type="ECO:0000256" key="1">
    <source>
        <dbReference type="ARBA" id="ARBA00009075"/>
    </source>
</evidence>
<sequence>MNNNKKNTVFLPVALAACCAPSLALADGFLEDGKASLSMRNFYMNRDFRDGAGRSKSEEWAQGFLLDYRSGYTAGTVGVGLDALGKLGVKLDSSPDRSGTGLLPVRGDGRAADDYARLDPTAKLRISRTELKIGALVPKLPTVQPNYGRLFPQVFQGGLLTSGEVSGLTLNLGRLDEVSQRNEAGTSDLALFNRNGRFAGAAQADHFHLGGLDYQFAPGWTGSYHYGELEDVYDQHFLGLKSQTPVGADSLETDLRLALSRDAGDGRGGRIDNRSFSGLLTYRLHNGHAFGLGYQRMHGDSAFPYLDGTDPYLINFGQYGDFAEAGERSWQARYDYDFAPLGLPGLSFMTRYFSGRDAQPTAGAGSREWERDTDIKYVLQSGVLKGLGLTWRNATYRSDFSRDVDENRLYLSYSIALF</sequence>
<dbReference type="Gene3D" id="2.40.160.10">
    <property type="entry name" value="Porin"/>
    <property type="match status" value="1"/>
</dbReference>
<dbReference type="EMBL" id="FNIJ01000006">
    <property type="protein sequence ID" value="SDN94203.1"/>
    <property type="molecule type" value="Genomic_DNA"/>
</dbReference>
<evidence type="ECO:0000256" key="4">
    <source>
        <dbReference type="SAM" id="SignalP"/>
    </source>
</evidence>
<dbReference type="GO" id="GO:0016020">
    <property type="term" value="C:membrane"/>
    <property type="evidence" value="ECO:0007669"/>
    <property type="project" value="InterPro"/>
</dbReference>
<dbReference type="InterPro" id="IPR023614">
    <property type="entry name" value="Porin_dom_sf"/>
</dbReference>
<evidence type="ECO:0000256" key="3">
    <source>
        <dbReference type="ARBA" id="ARBA00022729"/>
    </source>
</evidence>
<dbReference type="AlphaFoldDB" id="A0A1H0FHQ0"/>
<feature type="signal peptide" evidence="4">
    <location>
        <begin position="1"/>
        <end position="26"/>
    </location>
</feature>